<dbReference type="InterPro" id="IPR012808">
    <property type="entry name" value="CHP02453"/>
</dbReference>
<gene>
    <name evidence="1" type="ORF">HF577_12345</name>
</gene>
<proteinExistence type="predicted"/>
<evidence type="ECO:0000313" key="2">
    <source>
        <dbReference type="Proteomes" id="UP001296706"/>
    </source>
</evidence>
<keyword evidence="2" id="KW-1185">Reference proteome</keyword>
<evidence type="ECO:0000313" key="1">
    <source>
        <dbReference type="EMBL" id="NMH77869.1"/>
    </source>
</evidence>
<name>A0ABX1REN9_9PSEU</name>
<dbReference type="Proteomes" id="UP001296706">
    <property type="component" value="Unassembled WGS sequence"/>
</dbReference>
<organism evidence="1 2">
    <name type="scientific">Pseudonocardia xinjiangensis</name>
    <dbReference type="NCBI Taxonomy" id="75289"/>
    <lineage>
        <taxon>Bacteria</taxon>
        <taxon>Bacillati</taxon>
        <taxon>Actinomycetota</taxon>
        <taxon>Actinomycetes</taxon>
        <taxon>Pseudonocardiales</taxon>
        <taxon>Pseudonocardiaceae</taxon>
        <taxon>Pseudonocardia</taxon>
    </lineage>
</organism>
<accession>A0ABX1REN9</accession>
<dbReference type="EMBL" id="JAAXKY010000032">
    <property type="protein sequence ID" value="NMH77869.1"/>
    <property type="molecule type" value="Genomic_DNA"/>
</dbReference>
<comment type="caution">
    <text evidence="1">The sequence shown here is derived from an EMBL/GenBank/DDBJ whole genome shotgun (WGS) entry which is preliminary data.</text>
</comment>
<protein>
    <submittedName>
        <fullName evidence="1">DUF2461 domain-containing protein</fullName>
    </submittedName>
</protein>
<sequence>MDAFDGWPADATTFLAEITADNSREFWAAQRRRHAAAVHAPMKALAGELEPEFGPVRVLRPVVNRRFRPDAPPYRTDTGGVATSAGGCALAVVLSATALSVTAGHWSFDASQLRRFRTAVHGTAGEELAGLLAGVGEGALDPGRPLVGAPRGVRADHPRIVLLRRRGLQLTRSRPAGPWLATREPLAWVRAEWHAAAPVVAWLDEHVGAAERVEPRPRPVQPAPA</sequence>
<dbReference type="RefSeq" id="WP_169395949.1">
    <property type="nucleotide sequence ID" value="NZ_BAAAJH010000045.1"/>
</dbReference>
<dbReference type="Pfam" id="PF09365">
    <property type="entry name" value="DUF2461"/>
    <property type="match status" value="1"/>
</dbReference>
<reference evidence="1 2" key="1">
    <citation type="submission" date="2020-04" db="EMBL/GenBank/DDBJ databases">
        <authorList>
            <person name="Klaysubun C."/>
            <person name="Duangmal K."/>
            <person name="Lipun K."/>
        </authorList>
    </citation>
    <scope>NUCLEOTIDE SEQUENCE [LARGE SCALE GENOMIC DNA]</scope>
    <source>
        <strain evidence="1 2">JCM 11839</strain>
    </source>
</reference>